<dbReference type="AlphaFoldDB" id="A0ABD3N5E5"/>
<evidence type="ECO:0000256" key="2">
    <source>
        <dbReference type="ARBA" id="ARBA00022670"/>
    </source>
</evidence>
<accession>A0ABD3N5E5</accession>
<proteinExistence type="inferred from homology"/>
<dbReference type="PROSITE" id="PS51858">
    <property type="entry name" value="PPPDE"/>
    <property type="match status" value="1"/>
</dbReference>
<dbReference type="Proteomes" id="UP001530400">
    <property type="component" value="Unassembled WGS sequence"/>
</dbReference>
<feature type="domain" description="PPPDE" evidence="4">
    <location>
        <begin position="2"/>
        <end position="176"/>
    </location>
</feature>
<dbReference type="InterPro" id="IPR042266">
    <property type="entry name" value="PPPDE_sf"/>
</dbReference>
<reference evidence="5 6" key="1">
    <citation type="submission" date="2024-10" db="EMBL/GenBank/DDBJ databases">
        <title>Updated reference genomes for cyclostephanoid diatoms.</title>
        <authorList>
            <person name="Roberts W.R."/>
            <person name="Alverson A.J."/>
        </authorList>
    </citation>
    <scope>NUCLEOTIDE SEQUENCE [LARGE SCALE GENOMIC DNA]</scope>
    <source>
        <strain evidence="5 6">AJA010-31</strain>
    </source>
</reference>
<organism evidence="5 6">
    <name type="scientific">Cyclotella atomus</name>
    <dbReference type="NCBI Taxonomy" id="382360"/>
    <lineage>
        <taxon>Eukaryota</taxon>
        <taxon>Sar</taxon>
        <taxon>Stramenopiles</taxon>
        <taxon>Ochrophyta</taxon>
        <taxon>Bacillariophyta</taxon>
        <taxon>Coscinodiscophyceae</taxon>
        <taxon>Thalassiosirophycidae</taxon>
        <taxon>Stephanodiscales</taxon>
        <taxon>Stephanodiscaceae</taxon>
        <taxon>Cyclotella</taxon>
    </lineage>
</organism>
<evidence type="ECO:0000313" key="5">
    <source>
        <dbReference type="EMBL" id="KAL3771349.1"/>
    </source>
</evidence>
<dbReference type="PANTHER" id="PTHR12378">
    <property type="entry name" value="DESUMOYLATING ISOPEPTIDASE"/>
    <property type="match status" value="1"/>
</dbReference>
<dbReference type="Pfam" id="PF05903">
    <property type="entry name" value="Peptidase_C97"/>
    <property type="match status" value="1"/>
</dbReference>
<dbReference type="PANTHER" id="PTHR12378:SF80">
    <property type="entry name" value="IP06716P-RELATED"/>
    <property type="match status" value="1"/>
</dbReference>
<dbReference type="EMBL" id="JALLPJ020001288">
    <property type="protein sequence ID" value="KAL3771349.1"/>
    <property type="molecule type" value="Genomic_DNA"/>
</dbReference>
<evidence type="ECO:0000259" key="4">
    <source>
        <dbReference type="PROSITE" id="PS51858"/>
    </source>
</evidence>
<evidence type="ECO:0000256" key="1">
    <source>
        <dbReference type="ARBA" id="ARBA00008140"/>
    </source>
</evidence>
<gene>
    <name evidence="5" type="ORF">ACHAWO_007823</name>
</gene>
<keyword evidence="6" id="KW-1185">Reference proteome</keyword>
<dbReference type="GO" id="GO:0008233">
    <property type="term" value="F:peptidase activity"/>
    <property type="evidence" value="ECO:0007669"/>
    <property type="project" value="UniProtKB-KW"/>
</dbReference>
<dbReference type="GO" id="GO:0006508">
    <property type="term" value="P:proteolysis"/>
    <property type="evidence" value="ECO:0007669"/>
    <property type="project" value="UniProtKB-KW"/>
</dbReference>
<name>A0ABD3N5E5_9STRA</name>
<sequence length="241" mass="26101">MDNVILNIYDLLPSDQSNAAASSPSGTSSLSSFFSGILAPLGMGAYHTSVDVRGFRYQFGSGMGISRTAAPITGGETAESRRVMPPNVSFRESIIIGQTWFEKGEINEIIQRMRNDKFTGDKYHLANRNCNHFSETFAMVLIHAAALLEEDKTDFTLQKFPAWVNRLAKTGTAMGLHDGNVCDVLAEARIAAGIKEKVGWGLSCAETKKSAAKASSSADGSQKKELTEKQKAVLAKLKSMK</sequence>
<protein>
    <recommendedName>
        <fullName evidence="4">PPPDE domain-containing protein</fullName>
    </recommendedName>
</protein>
<evidence type="ECO:0000313" key="6">
    <source>
        <dbReference type="Proteomes" id="UP001530400"/>
    </source>
</evidence>
<dbReference type="SMART" id="SM01179">
    <property type="entry name" value="DUF862"/>
    <property type="match status" value="1"/>
</dbReference>
<keyword evidence="2" id="KW-0645">Protease</keyword>
<comment type="similarity">
    <text evidence="1">Belongs to the DeSI family.</text>
</comment>
<keyword evidence="3" id="KW-0378">Hydrolase</keyword>
<dbReference type="InterPro" id="IPR008580">
    <property type="entry name" value="PPPDE_dom"/>
</dbReference>
<comment type="caution">
    <text evidence="5">The sequence shown here is derived from an EMBL/GenBank/DDBJ whole genome shotgun (WGS) entry which is preliminary data.</text>
</comment>
<evidence type="ECO:0000256" key="3">
    <source>
        <dbReference type="ARBA" id="ARBA00022801"/>
    </source>
</evidence>
<dbReference type="Gene3D" id="3.90.1720.30">
    <property type="entry name" value="PPPDE domains"/>
    <property type="match status" value="1"/>
</dbReference>